<reference evidence="1 2" key="1">
    <citation type="journal article" date="2018" name="New Phytol.">
        <title>Phylogenomics of Endogonaceae and evolution of mycorrhizas within Mucoromycota.</title>
        <authorList>
            <person name="Chang Y."/>
            <person name="Desiro A."/>
            <person name="Na H."/>
            <person name="Sandor L."/>
            <person name="Lipzen A."/>
            <person name="Clum A."/>
            <person name="Barry K."/>
            <person name="Grigoriev I.V."/>
            <person name="Martin F.M."/>
            <person name="Stajich J.E."/>
            <person name="Smith M.E."/>
            <person name="Bonito G."/>
            <person name="Spatafora J.W."/>
        </authorList>
    </citation>
    <scope>NUCLEOTIDE SEQUENCE [LARGE SCALE GENOMIC DNA]</scope>
    <source>
        <strain evidence="1 2">GMNB39</strain>
    </source>
</reference>
<sequence>MRGHGYINQFRNVPLTSTPSDQALSNVATHPEYELYSAYVNRTTHIKVQSLDEQVYDTYVEMPKRAVASMQSTRDAVYGPNSGAARGRYDAYGSYLRTGKFTMPTSSSSVGVGGWWTG</sequence>
<organism evidence="1 2">
    <name type="scientific">Jimgerdemannia flammicorona</name>
    <dbReference type="NCBI Taxonomy" id="994334"/>
    <lineage>
        <taxon>Eukaryota</taxon>
        <taxon>Fungi</taxon>
        <taxon>Fungi incertae sedis</taxon>
        <taxon>Mucoromycota</taxon>
        <taxon>Mucoromycotina</taxon>
        <taxon>Endogonomycetes</taxon>
        <taxon>Endogonales</taxon>
        <taxon>Endogonaceae</taxon>
        <taxon>Jimgerdemannia</taxon>
    </lineage>
</organism>
<keyword evidence="2" id="KW-1185">Reference proteome</keyword>
<gene>
    <name evidence="1" type="ORF">BC936DRAFT_136744</name>
</gene>
<proteinExistence type="predicted"/>
<comment type="caution">
    <text evidence="1">The sequence shown here is derived from an EMBL/GenBank/DDBJ whole genome shotgun (WGS) entry which is preliminary data.</text>
</comment>
<dbReference type="AlphaFoldDB" id="A0A433CYX8"/>
<protein>
    <submittedName>
        <fullName evidence="1">Uncharacterized protein</fullName>
    </submittedName>
</protein>
<accession>A0A433CYX8</accession>
<dbReference type="Proteomes" id="UP000268093">
    <property type="component" value="Unassembled WGS sequence"/>
</dbReference>
<name>A0A433CYX8_9FUNG</name>
<evidence type="ECO:0000313" key="1">
    <source>
        <dbReference type="EMBL" id="RUP43778.1"/>
    </source>
</evidence>
<dbReference type="EMBL" id="RBNI01010336">
    <property type="protein sequence ID" value="RUP43778.1"/>
    <property type="molecule type" value="Genomic_DNA"/>
</dbReference>
<dbReference type="OrthoDB" id="2282164at2759"/>
<evidence type="ECO:0000313" key="2">
    <source>
        <dbReference type="Proteomes" id="UP000268093"/>
    </source>
</evidence>